<organism evidence="1 2">
    <name type="scientific">Clostridium neonatale</name>
    <dbReference type="NCBI Taxonomy" id="137838"/>
    <lineage>
        <taxon>Bacteria</taxon>
        <taxon>Bacillati</taxon>
        <taxon>Bacillota</taxon>
        <taxon>Clostridia</taxon>
        <taxon>Eubacteriales</taxon>
        <taxon>Clostridiaceae</taxon>
        <taxon>Clostridium</taxon>
    </lineage>
</organism>
<dbReference type="Proteomes" id="UP001189143">
    <property type="component" value="Unassembled WGS sequence"/>
</dbReference>
<evidence type="ECO:0000313" key="2">
    <source>
        <dbReference type="Proteomes" id="UP001189143"/>
    </source>
</evidence>
<reference evidence="1" key="1">
    <citation type="submission" date="2022-10" db="EMBL/GenBank/DDBJ databases">
        <authorList>
            <person name="Aires J."/>
            <person name="Mesa V."/>
        </authorList>
    </citation>
    <scope>NUCLEOTIDE SEQUENCE</scope>
    <source>
        <strain evidence="1">Clostridium neonatale JD116</strain>
    </source>
</reference>
<accession>A0AAD2DDD8</accession>
<proteinExistence type="predicted"/>
<gene>
    <name evidence="1" type="ORF">CNEO2_1170007</name>
</gene>
<comment type="caution">
    <text evidence="1">The sequence shown here is derived from an EMBL/GenBank/DDBJ whole genome shotgun (WGS) entry which is preliminary data.</text>
</comment>
<name>A0AAD2DDD8_9CLOT</name>
<sequence>MEENKLVFYNIGTIESNEIMFRYAIKQEFGIESNDLKLEVGGFKFLFDSETNTYIRVEFMSKGNQLKTSIIGERAEDVIEVYKAFGSRFFDESEVEQ</sequence>
<protein>
    <submittedName>
        <fullName evidence="1">Uncharacterized protein</fullName>
    </submittedName>
</protein>
<dbReference type="EMBL" id="CAMTCP010000019">
    <property type="protein sequence ID" value="CAI3540125.1"/>
    <property type="molecule type" value="Genomic_DNA"/>
</dbReference>
<dbReference type="RefSeq" id="WP_317048958.1">
    <property type="nucleotide sequence ID" value="NZ_CAMRXC010000290.1"/>
</dbReference>
<evidence type="ECO:0000313" key="1">
    <source>
        <dbReference type="EMBL" id="CAI3540125.1"/>
    </source>
</evidence>
<dbReference type="AlphaFoldDB" id="A0AAD2DDD8"/>